<dbReference type="OrthoDB" id="1366592at2"/>
<gene>
    <name evidence="1" type="ORF">DRF67_14470</name>
</gene>
<dbReference type="AlphaFoldDB" id="A0A3D9AYQ6"/>
<name>A0A3D9AYQ6_9FLAO</name>
<sequence>MSQKIFKNAKKLERNDLRDITGGVGGPVTPDLSQCGCSCTGAVTGPAYCGKYKKCLQVITC</sequence>
<keyword evidence="2" id="KW-1185">Reference proteome</keyword>
<evidence type="ECO:0000313" key="1">
    <source>
        <dbReference type="EMBL" id="REC46475.1"/>
    </source>
</evidence>
<dbReference type="Proteomes" id="UP000256257">
    <property type="component" value="Unassembled WGS sequence"/>
</dbReference>
<accession>A0A3D9AYQ6</accession>
<reference evidence="1 2" key="1">
    <citation type="submission" date="2018-06" db="EMBL/GenBank/DDBJ databases">
        <title>Novel Chryseobacterium species.</title>
        <authorList>
            <person name="Newman J."/>
            <person name="Hugo C."/>
            <person name="Oosthuizen L."/>
            <person name="Charimba G."/>
        </authorList>
    </citation>
    <scope>NUCLEOTIDE SEQUENCE [LARGE SCALE GENOMIC DNA]</scope>
    <source>
        <strain evidence="1 2">7_F195</strain>
    </source>
</reference>
<organism evidence="1 2">
    <name type="scientific">Chryseobacterium pennipullorum</name>
    <dbReference type="NCBI Taxonomy" id="2258963"/>
    <lineage>
        <taxon>Bacteria</taxon>
        <taxon>Pseudomonadati</taxon>
        <taxon>Bacteroidota</taxon>
        <taxon>Flavobacteriia</taxon>
        <taxon>Flavobacteriales</taxon>
        <taxon>Weeksellaceae</taxon>
        <taxon>Chryseobacterium group</taxon>
        <taxon>Chryseobacterium</taxon>
    </lineage>
</organism>
<comment type="caution">
    <text evidence="1">The sequence shown here is derived from an EMBL/GenBank/DDBJ whole genome shotgun (WGS) entry which is preliminary data.</text>
</comment>
<proteinExistence type="predicted"/>
<evidence type="ECO:0000313" key="2">
    <source>
        <dbReference type="Proteomes" id="UP000256257"/>
    </source>
</evidence>
<protein>
    <submittedName>
        <fullName evidence="1">Uncharacterized protein</fullName>
    </submittedName>
</protein>
<dbReference type="EMBL" id="QNVV01000013">
    <property type="protein sequence ID" value="REC46475.1"/>
    <property type="molecule type" value="Genomic_DNA"/>
</dbReference>
<dbReference type="RefSeq" id="WP_115929005.1">
    <property type="nucleotide sequence ID" value="NZ_QNVV01000013.1"/>
</dbReference>